<reference evidence="2 3" key="1">
    <citation type="submission" date="2018-11" db="EMBL/GenBank/DDBJ databases">
        <authorList>
            <person name="Teng T."/>
        </authorList>
    </citation>
    <scope>NUCLEOTIDE SEQUENCE [LARGE SCALE GENOMIC DNA]</scope>
</reference>
<proteinExistence type="predicted"/>
<sequence>MAEIKTSFRATYGIDAGGEKVINVKKADKTVMTDGVNVEYLIQENTTQMYDPERGYPKDFAVLFNGRLWYAKQATPTPAGPFNEGYWSPARTDPKWYQVAGNRTMQVGEYLTIDTLSVRNLELTLPSNAQEGDNITIRDVGGEPGYADILIKAGTQSIIDKGERLKEIKMTIPFSEWTFIYVNKLWTLYNGSEADLARTLRPADTPYKIQSGETILRSYDRASPIKVQFPKNANNGDMIHFVGMDAATSAPYFHLELNSFDANTSIIAPNTPKVVLQRSLSGYFIYNATTRIWMLFDSDMTDRLRTVSSDTNLFPNETVSVVGTSNATVPAFTLTLPTQVSDGDQITVALNYMRKGQTVNITASGRDMILTNKNLTQFPKRKDYPEEGNWVNTKSLQYNGASDYPPVITFAYIIMNPDPDPTKFLAQWMVVDNNPMIERVDPTNPARLGVIALATQNQANLDKGQIAANPIAKELAITPETLANRTALESRQGIAAISTKDQNSLPTDSAAYDDLTIVTPLKLNQKQATETMRGLAEIVDDTEIKSNTNDTHIITPKKLDARRATASLSGVAMLVETGGVSATARNAPGTGIFNYADNARVITPTTLREFKATETQQGGGFLAMDSEVIAGTPNPAGIPLLVTPEQLHKKTATTGRIGFVQTATEAEVLAGTDPLKYVSPFTLAKRVATDSATGLARFAKQTEFNAGTAGLISDPAVIKTFFSDATRTEVDNTSGLTQSGNLWTSTVFNIVAPTDKQRGTARLSTQAEVNTGTDYTTIVTPLTLHNKKSTTTAEGIIRVANTSETDAGTSVNTAVCPLNLKHMIQKQESWAASNTVRGPVLLSEGSMTFAGNDVTGSTAALLPTYKQVGYAISPYELNKTLMNFLPAKAKAVDSDKLDGLDSTQFIRRDIAQTVTGSLTFNAVSTFNANVNLIGANTTLTADGVVQAKQGLTVGRSFNVTVVDNTGLSLGGGIQTNSNNRPMYGMYVGHKNWAGCGAHGAVNQDFAIYNICSVSGSEKRGWVFQRGLVSTEQVNNTNVASISVYGEATFDGYVDAGAHYRLRTIPVVDMDAGKTNIRIGSNSQALTLVSNAPTAIEASDGATLLTTNNYTTLAAPTFVKKAGDTMTGDLLIQAASIKVVRPESAAMATAAPIAGSWSSNIENPAIYSLFKAGYKVPIMDPLKPTIISGYEEFDGPGILSQVGTDKTQGTYQIWVPRPTAANATKPNHAANTIWTRVWNPVKNAWESWSYMFTSSVKPTASDIGAIPNNGSALNNLTIRDWIQVGNLRIYADPLTKNVRFDWIE</sequence>
<evidence type="ECO:0000313" key="3">
    <source>
        <dbReference type="Proteomes" id="UP000289169"/>
    </source>
</evidence>
<dbReference type="InterPro" id="IPR048391">
    <property type="entry name" value="Gp34_dom"/>
</dbReference>
<dbReference type="EMBL" id="MK240351">
    <property type="protein sequence ID" value="QAU03892.1"/>
    <property type="molecule type" value="Genomic_DNA"/>
</dbReference>
<evidence type="ECO:0000313" key="2">
    <source>
        <dbReference type="EMBL" id="QAU03892.1"/>
    </source>
</evidence>
<gene>
    <name evidence="2" type="ORF">Henu6_gp52</name>
</gene>
<evidence type="ECO:0000259" key="1">
    <source>
        <dbReference type="Pfam" id="PF21560"/>
    </source>
</evidence>
<dbReference type="Pfam" id="PF21560">
    <property type="entry name" value="Gp34_2nd"/>
    <property type="match status" value="1"/>
</dbReference>
<protein>
    <submittedName>
        <fullName evidence="2">Long tail fiber proximal subunit</fullName>
    </submittedName>
</protein>
<feature type="domain" description="Long-tail fiber proximal subunit" evidence="1">
    <location>
        <begin position="1148"/>
        <end position="1251"/>
    </location>
</feature>
<organism evidence="2 3">
    <name type="scientific">Acinetobacter phage Henu6</name>
    <dbReference type="NCBI Taxonomy" id="2500136"/>
    <lineage>
        <taxon>Viruses</taxon>
        <taxon>Duplodnaviria</taxon>
        <taxon>Heunggongvirae</taxon>
        <taxon>Uroviricota</taxon>
        <taxon>Caudoviricetes</taxon>
        <taxon>Pantevenvirales</taxon>
        <taxon>Straboviridae</taxon>
        <taxon>Twarogvirinae</taxon>
        <taxon>Zedzedvirus</taxon>
        <taxon>Zedzedvirus zz1</taxon>
    </lineage>
</organism>
<accession>A0A410T543</accession>
<name>A0A410T543_9CAUD</name>
<dbReference type="Proteomes" id="UP000289169">
    <property type="component" value="Segment"/>
</dbReference>